<protein>
    <submittedName>
        <fullName evidence="1">Uncharacterized protein</fullName>
    </submittedName>
</protein>
<proteinExistence type="predicted"/>
<name>A0AB37HJS4_MAMSC</name>
<evidence type="ECO:0000313" key="1">
    <source>
        <dbReference type="EMBL" id="QRN89956.1"/>
    </source>
</evidence>
<dbReference type="RefSeq" id="WP_204170577.1">
    <property type="nucleotide sequence ID" value="NZ_CP069389.1"/>
</dbReference>
<dbReference type="AlphaFoldDB" id="A0AB37HJS4"/>
<evidence type="ECO:0000313" key="2">
    <source>
        <dbReference type="Proteomes" id="UP000640299"/>
    </source>
</evidence>
<gene>
    <name evidence="1" type="ORF">JRU67_07705</name>
</gene>
<dbReference type="Proteomes" id="UP000640299">
    <property type="component" value="Chromosome"/>
</dbReference>
<reference evidence="1" key="1">
    <citation type="submission" date="2021-02" db="EMBL/GenBank/DDBJ databases">
        <title>cfr and optrA-positive Staphylococcus spp.</title>
        <authorList>
            <person name="Chen L."/>
        </authorList>
    </citation>
    <scope>NUCLEOTIDE SEQUENCE</scope>
    <source>
        <strain evidence="1">GDQ20D70P</strain>
    </source>
</reference>
<sequence length="125" mass="14458">MNAKQQIKQIINDHSDCERLFISIGHPKVKAVVKSFKLSNSNQMIKFIETYRKKSGKAAKWIKIDIVTSVEDIPFEDLKENLVHTTRNHVEYGFALDSNWHLAFLPEEINSNAFIRPTNEKGIFI</sequence>
<organism evidence="1 2">
    <name type="scientific">Mammaliicoccus sciuri</name>
    <name type="common">Staphylococcus sciuri</name>
    <dbReference type="NCBI Taxonomy" id="1296"/>
    <lineage>
        <taxon>Bacteria</taxon>
        <taxon>Bacillati</taxon>
        <taxon>Bacillota</taxon>
        <taxon>Bacilli</taxon>
        <taxon>Bacillales</taxon>
        <taxon>Staphylococcaceae</taxon>
        <taxon>Mammaliicoccus</taxon>
    </lineage>
</organism>
<dbReference type="EMBL" id="CP069389">
    <property type="protein sequence ID" value="QRN89956.1"/>
    <property type="molecule type" value="Genomic_DNA"/>
</dbReference>
<accession>A0AB37HJS4</accession>